<dbReference type="Gene3D" id="1.20.1250.20">
    <property type="entry name" value="MFS general substrate transporter like domains"/>
    <property type="match status" value="2"/>
</dbReference>
<feature type="transmembrane region" description="Helical" evidence="4">
    <location>
        <begin position="351"/>
        <end position="373"/>
    </location>
</feature>
<dbReference type="NCBIfam" id="NF007256">
    <property type="entry name" value="PRK09705.1"/>
    <property type="match status" value="1"/>
</dbReference>
<feature type="transmembrane region" description="Helical" evidence="4">
    <location>
        <begin position="97"/>
        <end position="115"/>
    </location>
</feature>
<dbReference type="GO" id="GO:0022857">
    <property type="term" value="F:transmembrane transporter activity"/>
    <property type="evidence" value="ECO:0007669"/>
    <property type="project" value="InterPro"/>
</dbReference>
<dbReference type="InterPro" id="IPR011701">
    <property type="entry name" value="MFS"/>
</dbReference>
<organism evidence="5 6">
    <name type="scientific">Pseudomonas peli</name>
    <dbReference type="NCBI Taxonomy" id="592361"/>
    <lineage>
        <taxon>Bacteria</taxon>
        <taxon>Pseudomonadati</taxon>
        <taxon>Pseudomonadota</taxon>
        <taxon>Gammaproteobacteria</taxon>
        <taxon>Pseudomonadales</taxon>
        <taxon>Pseudomonadaceae</taxon>
        <taxon>Pseudomonas</taxon>
    </lineage>
</organism>
<keyword evidence="1 4" id="KW-0812">Transmembrane</keyword>
<dbReference type="InterPro" id="IPR052524">
    <property type="entry name" value="MFS_Cyanate_Porter"/>
</dbReference>
<reference evidence="5 6" key="1">
    <citation type="submission" date="2016-10" db="EMBL/GenBank/DDBJ databases">
        <authorList>
            <person name="Varghese N."/>
            <person name="Submissions S."/>
        </authorList>
    </citation>
    <scope>NUCLEOTIDE SEQUENCE [LARGE SCALE GENOMIC DNA]</scope>
    <source>
        <strain evidence="5 6">DSM 17833</strain>
    </source>
</reference>
<proteinExistence type="predicted"/>
<feature type="transmembrane region" description="Helical" evidence="4">
    <location>
        <begin position="379"/>
        <end position="398"/>
    </location>
</feature>
<protein>
    <submittedName>
        <fullName evidence="5">MFS transporter, CP family, cyanate transporter</fullName>
    </submittedName>
</protein>
<gene>
    <name evidence="5" type="ORF">SAMN05216370_3011</name>
</gene>
<feature type="transmembrane region" description="Helical" evidence="4">
    <location>
        <begin position="62"/>
        <end position="85"/>
    </location>
</feature>
<feature type="transmembrane region" description="Helical" evidence="4">
    <location>
        <begin position="21"/>
        <end position="42"/>
    </location>
</feature>
<dbReference type="CDD" id="cd17410">
    <property type="entry name" value="MFS_CynX_like"/>
    <property type="match status" value="1"/>
</dbReference>
<evidence type="ECO:0000256" key="2">
    <source>
        <dbReference type="ARBA" id="ARBA00022989"/>
    </source>
</evidence>
<dbReference type="EMBL" id="FMTL01000002">
    <property type="protein sequence ID" value="SCW70851.1"/>
    <property type="molecule type" value="Genomic_DNA"/>
</dbReference>
<dbReference type="PANTHER" id="PTHR23523:SF1">
    <property type="entry name" value="CYANATE TRANSPORT PROTEIN CYNX"/>
    <property type="match status" value="1"/>
</dbReference>
<comment type="caution">
    <text evidence="5">The sequence shown here is derived from an EMBL/GenBank/DDBJ whole genome shotgun (WGS) entry which is preliminary data.</text>
</comment>
<sequence>MPCQRSINAGMRNMFSWSERHVSPGWRTGAWLCVVVFVALNLRPSLTSISPLLNDIRAAVGLGFQMAGMLTTLPVVCMGVLALFSAQVETRLGEGRGIALGLLCILLACALRGMVHSSLVLLLTALISGVGIALIQVLMPGLIKRRFVGRVALAMGIYSAALMSGGGLAAWFSPQLSSHFGHWQIGLEVWALPALIGLLLWVRTPWRAAQLLPAEHRLSRFVRNKRAWTLAVYFGFSNCGYMAVVAWLPAYYQHLGWSSQNSGLLLAWMTLFQVIAALGMPALAQHMRERRGLLSISLMAQLLGFAGLLLAPQQLPGLWIAFIGFGLGACFALCLLLSLDHVQEPIAAGQLAAFVQGVGFLINALAPAAGGWLRAYTGGFSATWLLMLICIIVMLVLTQRLSPGSYWRISSNRQQPGDAAR</sequence>
<keyword evidence="3 4" id="KW-0472">Membrane</keyword>
<keyword evidence="2 4" id="KW-1133">Transmembrane helix</keyword>
<feature type="transmembrane region" description="Helical" evidence="4">
    <location>
        <begin position="121"/>
        <end position="139"/>
    </location>
</feature>
<dbReference type="PANTHER" id="PTHR23523">
    <property type="match status" value="1"/>
</dbReference>
<feature type="transmembrane region" description="Helical" evidence="4">
    <location>
        <begin position="293"/>
        <end position="311"/>
    </location>
</feature>
<dbReference type="Pfam" id="PF07690">
    <property type="entry name" value="MFS_1"/>
    <property type="match status" value="1"/>
</dbReference>
<feature type="transmembrane region" description="Helical" evidence="4">
    <location>
        <begin position="264"/>
        <end position="284"/>
    </location>
</feature>
<dbReference type="AlphaFoldDB" id="A0AB37ZA12"/>
<evidence type="ECO:0000313" key="6">
    <source>
        <dbReference type="Proteomes" id="UP000242418"/>
    </source>
</evidence>
<evidence type="ECO:0000256" key="4">
    <source>
        <dbReference type="SAM" id="Phobius"/>
    </source>
</evidence>
<dbReference type="InterPro" id="IPR036259">
    <property type="entry name" value="MFS_trans_sf"/>
</dbReference>
<accession>A0AB37ZA12</accession>
<evidence type="ECO:0000313" key="5">
    <source>
        <dbReference type="EMBL" id="SCW70851.1"/>
    </source>
</evidence>
<keyword evidence="6" id="KW-1185">Reference proteome</keyword>
<feature type="transmembrane region" description="Helical" evidence="4">
    <location>
        <begin position="151"/>
        <end position="173"/>
    </location>
</feature>
<dbReference type="Proteomes" id="UP000242418">
    <property type="component" value="Unassembled WGS sequence"/>
</dbReference>
<evidence type="ECO:0000256" key="3">
    <source>
        <dbReference type="ARBA" id="ARBA00023136"/>
    </source>
</evidence>
<evidence type="ECO:0000256" key="1">
    <source>
        <dbReference type="ARBA" id="ARBA00022692"/>
    </source>
</evidence>
<feature type="transmembrane region" description="Helical" evidence="4">
    <location>
        <begin position="185"/>
        <end position="206"/>
    </location>
</feature>
<feature type="transmembrane region" description="Helical" evidence="4">
    <location>
        <begin position="317"/>
        <end position="339"/>
    </location>
</feature>
<dbReference type="SUPFAM" id="SSF103473">
    <property type="entry name" value="MFS general substrate transporter"/>
    <property type="match status" value="1"/>
</dbReference>
<name>A0AB37ZA12_9PSED</name>
<feature type="transmembrane region" description="Helical" evidence="4">
    <location>
        <begin position="227"/>
        <end position="252"/>
    </location>
</feature>